<keyword evidence="4" id="KW-0677">Repeat</keyword>
<reference evidence="17 18" key="1">
    <citation type="submission" date="2019-02" db="EMBL/GenBank/DDBJ databases">
        <title>Genomic Encyclopedia of Type Strains, Phase IV (KMG-IV): sequencing the most valuable type-strain genomes for metagenomic binning, comparative biology and taxonomic classification.</title>
        <authorList>
            <person name="Goeker M."/>
        </authorList>
    </citation>
    <scope>NUCLEOTIDE SEQUENCE [LARGE SCALE GENOMIC DNA]</scope>
    <source>
        <strain evidence="17 18">DSM 101727</strain>
    </source>
</reference>
<dbReference type="InterPro" id="IPR055123">
    <property type="entry name" value="SpnB-like_Rossmann"/>
</dbReference>
<feature type="domain" description="PKS/mFAS DH" evidence="16">
    <location>
        <begin position="880"/>
        <end position="1160"/>
    </location>
</feature>
<dbReference type="Pfam" id="PF00550">
    <property type="entry name" value="PP-binding"/>
    <property type="match status" value="2"/>
</dbReference>
<dbReference type="Pfam" id="PF08659">
    <property type="entry name" value="KR"/>
    <property type="match status" value="2"/>
</dbReference>
<dbReference type="InterPro" id="IPR049551">
    <property type="entry name" value="PKS_DH_C"/>
</dbReference>
<dbReference type="InterPro" id="IPR016036">
    <property type="entry name" value="Malonyl_transacylase_ACP-bd"/>
</dbReference>
<comment type="catalytic activity">
    <reaction evidence="7">
        <text>6 (S)-methylmalonyl-CoA + propanoyl-CoA + 6 NADPH + 12 H(+) = 6-deoxyerythronolide B + 6 CO2 + 6 NADP(+) + 7 CoA + H2O</text>
        <dbReference type="Rhea" id="RHEA:23068"/>
        <dbReference type="ChEBI" id="CHEBI:15377"/>
        <dbReference type="ChEBI" id="CHEBI:15378"/>
        <dbReference type="ChEBI" id="CHEBI:16089"/>
        <dbReference type="ChEBI" id="CHEBI:16526"/>
        <dbReference type="ChEBI" id="CHEBI:57287"/>
        <dbReference type="ChEBI" id="CHEBI:57327"/>
        <dbReference type="ChEBI" id="CHEBI:57392"/>
        <dbReference type="ChEBI" id="CHEBI:57783"/>
        <dbReference type="ChEBI" id="CHEBI:58349"/>
        <dbReference type="EC" id="2.3.1.94"/>
    </reaction>
</comment>
<dbReference type="GO" id="GO:0047879">
    <property type="term" value="F:erythronolide synthase activity"/>
    <property type="evidence" value="ECO:0007669"/>
    <property type="project" value="UniProtKB-EC"/>
</dbReference>
<dbReference type="InterPro" id="IPR018201">
    <property type="entry name" value="Ketoacyl_synth_AS"/>
</dbReference>
<dbReference type="PROSITE" id="PS52004">
    <property type="entry name" value="KS3_2"/>
    <property type="match status" value="2"/>
</dbReference>
<evidence type="ECO:0000259" key="14">
    <source>
        <dbReference type="PROSITE" id="PS50075"/>
    </source>
</evidence>
<dbReference type="InterPro" id="IPR049552">
    <property type="entry name" value="PKS_DH_N"/>
</dbReference>
<dbReference type="InterPro" id="IPR001227">
    <property type="entry name" value="Ac_transferase_dom_sf"/>
</dbReference>
<protein>
    <recommendedName>
        <fullName evidence="11">6-deoxyerythronolide-B synthase</fullName>
        <ecNumber evidence="11">2.3.1.94</ecNumber>
    </recommendedName>
</protein>
<feature type="compositionally biased region" description="Acidic residues" evidence="13">
    <location>
        <begin position="3380"/>
        <end position="3394"/>
    </location>
</feature>
<dbReference type="SMART" id="SM00822">
    <property type="entry name" value="PKS_KR"/>
    <property type="match status" value="2"/>
</dbReference>
<evidence type="ECO:0000259" key="16">
    <source>
        <dbReference type="PROSITE" id="PS52019"/>
    </source>
</evidence>
<dbReference type="InterPro" id="IPR042104">
    <property type="entry name" value="PKS_dehydratase_sf"/>
</dbReference>
<evidence type="ECO:0000313" key="17">
    <source>
        <dbReference type="EMBL" id="RZS32687.1"/>
    </source>
</evidence>
<evidence type="ECO:0000313" key="18">
    <source>
        <dbReference type="Proteomes" id="UP000294257"/>
    </source>
</evidence>
<dbReference type="SUPFAM" id="SSF51735">
    <property type="entry name" value="NAD(P)-binding Rossmann-fold domains"/>
    <property type="match status" value="4"/>
</dbReference>
<comment type="pathway">
    <text evidence="9">Antibiotic biosynthesis; erythromycin biosynthesis.</text>
</comment>
<dbReference type="PROSITE" id="PS52019">
    <property type="entry name" value="PKS_MFAS_DH"/>
    <property type="match status" value="2"/>
</dbReference>
<evidence type="ECO:0000256" key="7">
    <source>
        <dbReference type="ARBA" id="ARBA00052442"/>
    </source>
</evidence>
<dbReference type="InterPro" id="IPR014043">
    <property type="entry name" value="Acyl_transferase_dom"/>
</dbReference>
<name>A0A4Q7KHF7_9PSEU</name>
<keyword evidence="1" id="KW-0596">Phosphopantetheine</keyword>
<feature type="domain" description="Ketosynthase family 3 (KS3)" evidence="15">
    <location>
        <begin position="1665"/>
        <end position="2090"/>
    </location>
</feature>
<dbReference type="SUPFAM" id="SSF53901">
    <property type="entry name" value="Thiolase-like"/>
    <property type="match status" value="2"/>
</dbReference>
<dbReference type="SUPFAM" id="SSF47336">
    <property type="entry name" value="ACP-like"/>
    <property type="match status" value="2"/>
</dbReference>
<evidence type="ECO:0000256" key="10">
    <source>
        <dbReference type="ARBA" id="ARBA00063272"/>
    </source>
</evidence>
<dbReference type="SUPFAM" id="SSF55048">
    <property type="entry name" value="Probable ACP-binding domain of malonyl-CoA ACP transacylase"/>
    <property type="match status" value="2"/>
</dbReference>
<dbReference type="PANTHER" id="PTHR43775">
    <property type="entry name" value="FATTY ACID SYNTHASE"/>
    <property type="match status" value="1"/>
</dbReference>
<dbReference type="PROSITE" id="PS00606">
    <property type="entry name" value="KS3_1"/>
    <property type="match status" value="2"/>
</dbReference>
<dbReference type="PANTHER" id="PTHR43775:SF51">
    <property type="entry name" value="INACTIVE PHENOLPHTHIOCEROL SYNTHESIS POLYKETIDE SYNTHASE TYPE I PKS1-RELATED"/>
    <property type="match status" value="1"/>
</dbReference>
<feature type="domain" description="Ketosynthase family 3 (KS3)" evidence="15">
    <location>
        <begin position="1"/>
        <end position="419"/>
    </location>
</feature>
<comment type="caution">
    <text evidence="17">The sequence shown here is derived from an EMBL/GenBank/DDBJ whole genome shotgun (WGS) entry which is preliminary data.</text>
</comment>
<accession>A0A4Q7KHF7</accession>
<dbReference type="Pfam" id="PF09277">
    <property type="entry name" value="Erythro-docking"/>
    <property type="match status" value="1"/>
</dbReference>
<dbReference type="InterPro" id="IPR036291">
    <property type="entry name" value="NAD(P)-bd_dom_sf"/>
</dbReference>
<evidence type="ECO:0000256" key="5">
    <source>
        <dbReference type="ARBA" id="ARBA00023268"/>
    </source>
</evidence>
<keyword evidence="5" id="KW-0511">Multifunctional enzyme</keyword>
<dbReference type="FunFam" id="1.10.1200.10:FF:000007">
    <property type="entry name" value="Probable polyketide synthase pks17"/>
    <property type="match status" value="2"/>
</dbReference>
<comment type="subunit">
    <text evidence="10">Homodimer. Erythronolide synthase is composed of EryAI, EryAII and EryAIII multimodular (2 modules) polypeptides each coding for a functional synthase subunit which participates in 2 of the six FAS-like elongation steps required for formation of the polyketide. Module 1, 2, 3, 4, 5, and 6 participating in biosynthesis steps 1, 2, 3, 4, 5, and 6, respectively.</text>
</comment>
<evidence type="ECO:0000256" key="3">
    <source>
        <dbReference type="ARBA" id="ARBA00022679"/>
    </source>
</evidence>
<dbReference type="EC" id="2.3.1.94" evidence="11"/>
<dbReference type="Pfam" id="PF14765">
    <property type="entry name" value="PS-DH"/>
    <property type="match status" value="2"/>
</dbReference>
<feature type="region of interest" description="N-terminal hotdog fold" evidence="12">
    <location>
        <begin position="880"/>
        <end position="1003"/>
    </location>
</feature>
<dbReference type="GO" id="GO:0004315">
    <property type="term" value="F:3-oxoacyl-[acyl-carrier-protein] synthase activity"/>
    <property type="evidence" value="ECO:0007669"/>
    <property type="project" value="InterPro"/>
</dbReference>
<evidence type="ECO:0000256" key="13">
    <source>
        <dbReference type="SAM" id="MobiDB-lite"/>
    </source>
</evidence>
<feature type="region of interest" description="N-terminal hotdog fold" evidence="12">
    <location>
        <begin position="2559"/>
        <end position="2681"/>
    </location>
</feature>
<dbReference type="FunFam" id="3.40.366.10:FF:000002">
    <property type="entry name" value="Probable polyketide synthase 2"/>
    <property type="match status" value="2"/>
</dbReference>
<evidence type="ECO:0000256" key="4">
    <source>
        <dbReference type="ARBA" id="ARBA00022737"/>
    </source>
</evidence>
<dbReference type="InterPro" id="IPR032821">
    <property type="entry name" value="PKS_assoc"/>
</dbReference>
<dbReference type="CDD" id="cd08956">
    <property type="entry name" value="KR_3_FAS_SDR_x"/>
    <property type="match status" value="2"/>
</dbReference>
<dbReference type="GO" id="GO:0006633">
    <property type="term" value="P:fatty acid biosynthetic process"/>
    <property type="evidence" value="ECO:0007669"/>
    <property type="project" value="InterPro"/>
</dbReference>
<dbReference type="InterPro" id="IPR050091">
    <property type="entry name" value="PKS_NRPS_Biosynth_Enz"/>
</dbReference>
<organism evidence="17 18">
    <name type="scientific">Herbihabitans rhizosphaerae</name>
    <dbReference type="NCBI Taxonomy" id="1872711"/>
    <lineage>
        <taxon>Bacteria</taxon>
        <taxon>Bacillati</taxon>
        <taxon>Actinomycetota</taxon>
        <taxon>Actinomycetes</taxon>
        <taxon>Pseudonocardiales</taxon>
        <taxon>Pseudonocardiaceae</taxon>
        <taxon>Herbihabitans</taxon>
    </lineage>
</organism>
<feature type="region of interest" description="C-terminal hotdog fold" evidence="12">
    <location>
        <begin position="1014"/>
        <end position="1160"/>
    </location>
</feature>
<dbReference type="Gene3D" id="3.40.50.720">
    <property type="entry name" value="NAD(P)-binding Rossmann-like Domain"/>
    <property type="match status" value="2"/>
</dbReference>
<dbReference type="InterPro" id="IPR016039">
    <property type="entry name" value="Thiolase-like"/>
</dbReference>
<proteinExistence type="predicted"/>
<feature type="active site" description="Proton donor; for dehydratase activity" evidence="12">
    <location>
        <position position="2753"/>
    </location>
</feature>
<evidence type="ECO:0000256" key="2">
    <source>
        <dbReference type="ARBA" id="ARBA00022553"/>
    </source>
</evidence>
<keyword evidence="2" id="KW-0597">Phosphoprotein</keyword>
<feature type="active site" description="Proton acceptor; for dehydratase activity" evidence="12">
    <location>
        <position position="2591"/>
    </location>
</feature>
<dbReference type="EMBL" id="SGWQ01000011">
    <property type="protein sequence ID" value="RZS32687.1"/>
    <property type="molecule type" value="Genomic_DNA"/>
</dbReference>
<dbReference type="GO" id="GO:0031177">
    <property type="term" value="F:phosphopantetheine binding"/>
    <property type="evidence" value="ECO:0007669"/>
    <property type="project" value="InterPro"/>
</dbReference>
<evidence type="ECO:0000256" key="6">
    <source>
        <dbReference type="ARBA" id="ARBA00023315"/>
    </source>
</evidence>
<evidence type="ECO:0000256" key="8">
    <source>
        <dbReference type="ARBA" id="ARBA00060158"/>
    </source>
</evidence>
<dbReference type="Gene3D" id="3.40.47.10">
    <property type="match status" value="2"/>
</dbReference>
<dbReference type="Pfam" id="PF21089">
    <property type="entry name" value="PKS_DH_N"/>
    <property type="match status" value="2"/>
</dbReference>
<dbReference type="InterPro" id="IPR049900">
    <property type="entry name" value="PKS_mFAS_DH"/>
</dbReference>
<dbReference type="Pfam" id="PF16197">
    <property type="entry name" value="KAsynt_C_assoc"/>
    <property type="match status" value="2"/>
</dbReference>
<feature type="domain" description="PKS/mFAS DH" evidence="16">
    <location>
        <begin position="2559"/>
        <end position="2833"/>
    </location>
</feature>
<evidence type="ECO:0000259" key="15">
    <source>
        <dbReference type="PROSITE" id="PS52004"/>
    </source>
</evidence>
<dbReference type="InterPro" id="IPR020841">
    <property type="entry name" value="PKS_Beta-ketoAc_synthase_dom"/>
</dbReference>
<dbReference type="SMART" id="SM00826">
    <property type="entry name" value="PKS_DH"/>
    <property type="match status" value="2"/>
</dbReference>
<dbReference type="SMART" id="SM01294">
    <property type="entry name" value="PKS_PP_betabranch"/>
    <property type="match status" value="2"/>
</dbReference>
<gene>
    <name evidence="17" type="ORF">EV193_11164</name>
</gene>
<keyword evidence="3 17" id="KW-0808">Transferase</keyword>
<feature type="region of interest" description="Disordered" evidence="13">
    <location>
        <begin position="3372"/>
        <end position="3405"/>
    </location>
</feature>
<dbReference type="SMART" id="SM00827">
    <property type="entry name" value="PKS_AT"/>
    <property type="match status" value="2"/>
</dbReference>
<dbReference type="Pfam" id="PF22953">
    <property type="entry name" value="SpnB_Rossmann"/>
    <property type="match status" value="2"/>
</dbReference>
<dbReference type="SUPFAM" id="SSF52151">
    <property type="entry name" value="FabD/lysophospholipase-like"/>
    <property type="match status" value="2"/>
</dbReference>
<keyword evidence="18" id="KW-1185">Reference proteome</keyword>
<dbReference type="Pfam" id="PF00698">
    <property type="entry name" value="Acyl_transf_1"/>
    <property type="match status" value="2"/>
</dbReference>
<dbReference type="Proteomes" id="UP000294257">
    <property type="component" value="Unassembled WGS sequence"/>
</dbReference>
<dbReference type="PROSITE" id="PS50075">
    <property type="entry name" value="CARRIER"/>
    <property type="match status" value="2"/>
</dbReference>
<dbReference type="SMART" id="SM00823">
    <property type="entry name" value="PKS_PP"/>
    <property type="match status" value="2"/>
</dbReference>
<feature type="domain" description="Carrier" evidence="14">
    <location>
        <begin position="1573"/>
        <end position="1648"/>
    </location>
</feature>
<dbReference type="FunFam" id="3.40.47.10:FF:000019">
    <property type="entry name" value="Polyketide synthase type I"/>
    <property type="match status" value="2"/>
</dbReference>
<dbReference type="Gene3D" id="3.10.129.110">
    <property type="entry name" value="Polyketide synthase dehydratase"/>
    <property type="match status" value="2"/>
</dbReference>
<dbReference type="InterPro" id="IPR006162">
    <property type="entry name" value="Ppantetheine_attach_site"/>
</dbReference>
<dbReference type="InterPro" id="IPR036736">
    <property type="entry name" value="ACP-like_sf"/>
</dbReference>
<dbReference type="Gene3D" id="1.10.1200.10">
    <property type="entry name" value="ACP-like"/>
    <property type="match status" value="2"/>
</dbReference>
<feature type="active site" description="Proton acceptor; for dehydratase activity" evidence="12">
    <location>
        <position position="912"/>
    </location>
</feature>
<dbReference type="Gene3D" id="3.30.70.3290">
    <property type="match status" value="2"/>
</dbReference>
<feature type="domain" description="Carrier" evidence="14">
    <location>
        <begin position="3249"/>
        <end position="3324"/>
    </location>
</feature>
<comment type="function">
    <text evidence="8">Involved in the biosynthesis of antibiotic erythromycin via the biosynthesis of its aglycone precursor, 6-deoxyerythronolide B (6-dEB).</text>
</comment>
<evidence type="ECO:0000256" key="12">
    <source>
        <dbReference type="PROSITE-ProRule" id="PRU01363"/>
    </source>
</evidence>
<dbReference type="InterPro" id="IPR020807">
    <property type="entry name" value="PKS_DH"/>
</dbReference>
<dbReference type="InterPro" id="IPR013968">
    <property type="entry name" value="PKS_KR"/>
</dbReference>
<dbReference type="InterPro" id="IPR057326">
    <property type="entry name" value="KR_dom"/>
</dbReference>
<keyword evidence="6" id="KW-0012">Acyltransferase</keyword>
<dbReference type="Pfam" id="PF02801">
    <property type="entry name" value="Ketoacyl-synt_C"/>
    <property type="match status" value="2"/>
</dbReference>
<dbReference type="PROSITE" id="PS00012">
    <property type="entry name" value="PHOSPHOPANTETHEINE"/>
    <property type="match status" value="2"/>
</dbReference>
<dbReference type="Gene3D" id="3.40.366.10">
    <property type="entry name" value="Malonyl-Coenzyme A Acyl Carrier Protein, domain 2"/>
    <property type="match status" value="2"/>
</dbReference>
<evidence type="ECO:0000256" key="1">
    <source>
        <dbReference type="ARBA" id="ARBA00022450"/>
    </source>
</evidence>
<dbReference type="InterPro" id="IPR020806">
    <property type="entry name" value="PKS_PP-bd"/>
</dbReference>
<dbReference type="InterPro" id="IPR009081">
    <property type="entry name" value="PP-bd_ACP"/>
</dbReference>
<dbReference type="InterPro" id="IPR015357">
    <property type="entry name" value="EryA2_docking"/>
</dbReference>
<feature type="active site" description="Proton donor; for dehydratase activity" evidence="12">
    <location>
        <position position="1083"/>
    </location>
</feature>
<evidence type="ECO:0000256" key="11">
    <source>
        <dbReference type="ARBA" id="ARBA00066981"/>
    </source>
</evidence>
<dbReference type="Pfam" id="PF00109">
    <property type="entry name" value="ketoacyl-synt"/>
    <property type="match status" value="2"/>
</dbReference>
<sequence length="3405" mass="356654">MSCRFPGGVRNPVELWELLADGRDAVGPFPSDRGWDVENLYDPDPDKPGKSYARDGAFLSGAMDFDPAFFGISPREALAMDPQQRLLLETSWEAFESAGIDPANARGTKTGVFAGLMYHDHFTRLRDVPDDLDGYLDNGSSASIASGRVAYTLGLEGPAVTVDTACSSSLVSLHWAVQALRQEQCSLALAGGVTVMSTPATFIEFSRQRGLSVDGRCKAFSDEADGTGWGEGAAVLLLERLSDAQRNGHRVLAVIRGSAINSDGASSGLTAPNGPSQQRVIRDALANSGLQPSDVDAVEAHGTGTKLGDPIEAHALLATYGKERAGEDPLWLGSIKSNLGHTQAAAGVAGVMKMVLAMRHGTLPRTLHAEQPSSQVDWTAGAVELLQDTIDWPEREAPRRAGVSSFGISGTNAHVIIEQAPVEDEPAEEVTEPAPRVDTDVVPWLVSAKTADGLVAQAERLASFVDDQRPVDVGYSLATARAALEHRAVVVGADRDELVAGLRSVAAGTGTTGTVHEAKLAFLFTGQGAQRLGMGQELYDSFGAFADAFDDVCERIDKHLDRPLRDVIWNDDTALSQTGYTQPALFAVEVALYRLVESWGVVPDFLAGHSIGELAAAHVAGVLSLDDACALVAARGRLMQELPAGGAMVAVQATEDEVAPLLTDGVSIAAINGPNSVVVSGEEAAVRAIVEHVSSLGRKTKRLTVSHAFHSPLMEPMLDGFREVAAGLTFTAPSIPIVSTLTGAPAKADELTDPEYWVRHVREAVRFRDAISTLESEGVTVFAEIGPDGVLTAAGQDCVEGIATFTPLQRKDFDEIATLSSGVGALHTRGVSVDWPAVFAGRGAEVVDLPTYAFQRDRYWLDAGNTVGDASGFGLTPAEHPLLGGVLGRPDTGELALTGRLSVSTHPWLADHVISGAILLPGTAFVELAIRAGDQVGCTELEELTLAAPLVLPEHGGVALQVVVGEADESGRRTVAVHSRPEDTDDIWTTHATGLLGTGTSAGAELVEWPPAGAETVDLQGLYERMAGEGYGYGPVFQGLRSAWRVPASGAGGRGNGEEVYAEVALPDGADAAEFGLHPALLDAVLHALDLVDGGSNGDGMRLPFAWTGVTLHAAGASSLRVRLAKADDGVRFDIADAAGAPVASVRSLVVRELSPESLRSGGNDSLYRLEWTEVSAARGEVPQTVVHRVESIVDSTGDGVPTATREAVNGVLTAIQEFLAADAAEDSRLVVVTRDGELSHAAVHGLVRAAQAENPDRLVLVSSDDAPADLLATAIASGEPELAVREGRVLAPRLVRDQSTSGSPNFGDTVLITGGTGGLGALVARHLVAVHGVQRLVLTSRRGLDAPGAVELRDELIGLGADAIVAACDVSDRDAVATLLSEHPVNAIVHTAGVLDDGLIASLTPERIDTVLRPKVDAAWHLHELAGELSAFVVFSSVAGTFGGAGQGNYAAANGFLDALAEHRRAAGQPAHALAWGLWAGAGMGSSLAEADLLRAARDGLPAVSQEDGLALFDRALTADGGALLPLPLDLNALRTKGSALPSVLRGLVRVPARRAAAAAVVAGDTSRLDERELLNLVRTHVAAVLGHASGDAVEPSRAFSELGFDSLAAVELRNRLNAATGLRLPATLVFDYPTTVSLAEHIGTELFGGVTATRTTTVAASDDEPIAIVGMACRYPGGVSNPDDLWRLVADGRDGIGPFPTDRGWDIEGMYDVDPDREGKSSTREGGFLYDATEFDAEFFGISPREAQGMDPQQRLLLETSWEAFERAGIDPHTVRGSRTGVFAGVMYHDYGARLTSIPEEVAGYIGNGSLGSVVSGRVAYALGLEGPAVTVDTACSSSLVALHWAISALRRGECTMALAGGVTVMSTVDTFVDFSRQRGLSSDGRCRSFSDEADGTGWGEGVGMLVVERLSDARRNGHPVLAIVRGSATNQDGASNGLTAPNGPSQQRVIQDALATAGLTTADVDAVEAHGTGTALGDPIEAQALLATYGQTRSGDPLWLGSIKSNIGHTQAAAGVAGIIKMVQAIRHGTLPSTLHVDQPSSKIDWTEGAVELLAESREWPALDRPRRAAVSSFGISGTNAHVIIEQADPEPVSEVDGRPDGRTAGPVPVVLSARTTDAIAGQAARLSTVDAEPLDIGYSTATTRAALEHRAAVVAANRDELATALEALAEGRTAPGIVRGTVSDGRLAALFTGQGAQRIDMGSALYQRFPAYAEAFDAVCERIDKHLDRPLREVVWRGKRGAKKRLDQTGYTQPALFAVEVALYRLYESWGITPDLLAGHSIGELAAAHVAGVLTLDDATTLVAARGRLMQALPEGGAMIAVQATEDEVAPLLIDGVSIAAVNGPTSVVISGEEAAALVVAEQVKALGRKTKRLTVSHAFHSPLMEPMLDEFRAVAATLTYHEPRIPIVSTVTGALASADELRDPEYWVNQVRAAVRFADAARALHDAGVTTFVEFGPDAVLTAMAQESIDIDDPAGLAFASALRRDRDEEVEVLTALAYLNTRGVSVDWRRFYADSGARRVELPTYAFQHSRYWLDAGSPTGDAVHFGLTDAGHPLLKAIVGLPDGDGVLLTGRLSLRTHPWLGDHRVRGTVLVPGTGLVELAVHAGDQVGAATLEELTLSAPLIVPEQGGLAVRVVVGSRQESGDRTVEIQSQMDGATEWITHGAGVLTEAVEEPADLTAWPPPGAEPIDTDGAYDRLADQGYGYGPTFQGLRAAWRKDGEVFAEVALPDEAVADAAKFGLHPALLDAAMHADLLDEEAAAAAGGTRLPFAWTGVTLHATGAATIRVRHTPLGDDGATAITVADATGAPVATIRSLVARAVTAEQLAARDPLYRLEWTDAPAGGEAPAEVHRVGPAAGELPGSVHTVVTETLAALRKWLAGEQPEDARLAVLYDGEDLAAAPVAGLVRAAQAEQPGRIVLVDTDDVDQVPAALAADEPEVSIRDGKVRVPRLARAPQSAVDSPVDPERTVLITGGTGGLGGIVARHLVAEHGVKHLLLTSRRGADAPGAAELRDELTEAGATVTIAACDVSDRDAVAELLDGVDLTAVVHTAGVADNAVLGSLTPEQVERVLRPKVDAAWHLHELTENLDAFVLFSSSATVLAAAGQANYAAANVFLDSLARHRKALGLPATSLAWGLWGGDAGMGADLADVDLQRLARQGMPAMSTQDSLAMLDDALRSDEPVLVPVKLDIATLRSRADGVPATLRGLVRTTARRNVATAGGGTDRTLAERLDGLSTVEQDRLLLDTVRTNVATVLGYAGPEAVEPGKAFSEMGFDSLASVELRNLLNAATGMRLPATLVFDNPTSAAVAAFLKEEIQPRQGDPAQPVLAEVDRLESALAAATDLNGDHARVTARLEALLRRWRDQETQGNDGADEADLDDATDDELFSMLDSELGTS</sequence>
<evidence type="ECO:0000256" key="9">
    <source>
        <dbReference type="ARBA" id="ARBA00060622"/>
    </source>
</evidence>
<dbReference type="GO" id="GO:0004312">
    <property type="term" value="F:fatty acid synthase activity"/>
    <property type="evidence" value="ECO:0007669"/>
    <property type="project" value="TreeGrafter"/>
</dbReference>
<dbReference type="CDD" id="cd00833">
    <property type="entry name" value="PKS"/>
    <property type="match status" value="2"/>
</dbReference>
<dbReference type="InterPro" id="IPR014030">
    <property type="entry name" value="Ketoacyl_synth_N"/>
</dbReference>
<dbReference type="InterPro" id="IPR016035">
    <property type="entry name" value="Acyl_Trfase/lysoPLipase"/>
</dbReference>
<dbReference type="InterPro" id="IPR014031">
    <property type="entry name" value="Ketoacyl_synth_C"/>
</dbReference>
<feature type="region of interest" description="C-terminal hotdog fold" evidence="12">
    <location>
        <begin position="2692"/>
        <end position="2833"/>
    </location>
</feature>
<dbReference type="SMART" id="SM00825">
    <property type="entry name" value="PKS_KS"/>
    <property type="match status" value="2"/>
</dbReference>